<sequence>MSTAAVPTEEDMTIEESSNSGSGTPLPSNPATPLPSNPATPLPSNPATPLTSNPGTPRSMDMLDAKSSIASNPGTPLSAETDSKSAWQAILPHPSLATQEPPDHKKQPPSQPVPQSRPSKLNQNMRALIWQPHI</sequence>
<dbReference type="EMBL" id="JAODUO010004058">
    <property type="protein sequence ID" value="KAK2144962.1"/>
    <property type="molecule type" value="Genomic_DNA"/>
</dbReference>
<accession>A0AAD9J2L5</accession>
<evidence type="ECO:0000313" key="2">
    <source>
        <dbReference type="EMBL" id="KAK2144962.1"/>
    </source>
</evidence>
<keyword evidence="3" id="KW-1185">Reference proteome</keyword>
<gene>
    <name evidence="2" type="ORF">NP493_4076g00002</name>
</gene>
<feature type="compositionally biased region" description="Polar residues" evidence="1">
    <location>
        <begin position="68"/>
        <end position="86"/>
    </location>
</feature>
<protein>
    <submittedName>
        <fullName evidence="2">Uncharacterized protein</fullName>
    </submittedName>
</protein>
<feature type="region of interest" description="Disordered" evidence="1">
    <location>
        <begin position="1"/>
        <end position="134"/>
    </location>
</feature>
<evidence type="ECO:0000256" key="1">
    <source>
        <dbReference type="SAM" id="MobiDB-lite"/>
    </source>
</evidence>
<organism evidence="2 3">
    <name type="scientific">Ridgeia piscesae</name>
    <name type="common">Tubeworm</name>
    <dbReference type="NCBI Taxonomy" id="27915"/>
    <lineage>
        <taxon>Eukaryota</taxon>
        <taxon>Metazoa</taxon>
        <taxon>Spiralia</taxon>
        <taxon>Lophotrochozoa</taxon>
        <taxon>Annelida</taxon>
        <taxon>Polychaeta</taxon>
        <taxon>Sedentaria</taxon>
        <taxon>Canalipalpata</taxon>
        <taxon>Sabellida</taxon>
        <taxon>Siboglinidae</taxon>
        <taxon>Ridgeia</taxon>
    </lineage>
</organism>
<reference evidence="2" key="1">
    <citation type="journal article" date="2023" name="Mol. Biol. Evol.">
        <title>Third-Generation Sequencing Reveals the Adaptive Role of the Epigenome in Three Deep-Sea Polychaetes.</title>
        <authorList>
            <person name="Perez M."/>
            <person name="Aroh O."/>
            <person name="Sun Y."/>
            <person name="Lan Y."/>
            <person name="Juniper S.K."/>
            <person name="Young C.R."/>
            <person name="Angers B."/>
            <person name="Qian P.Y."/>
        </authorList>
    </citation>
    <scope>NUCLEOTIDE SEQUENCE</scope>
    <source>
        <strain evidence="2">R07B-5</strain>
    </source>
</reference>
<dbReference type="Proteomes" id="UP001209878">
    <property type="component" value="Unassembled WGS sequence"/>
</dbReference>
<evidence type="ECO:0000313" key="3">
    <source>
        <dbReference type="Proteomes" id="UP001209878"/>
    </source>
</evidence>
<dbReference type="AlphaFoldDB" id="A0AAD9J2L5"/>
<feature type="compositionally biased region" description="Polar residues" evidence="1">
    <location>
        <begin position="15"/>
        <end position="26"/>
    </location>
</feature>
<name>A0AAD9J2L5_RIDPI</name>
<comment type="caution">
    <text evidence="2">The sequence shown here is derived from an EMBL/GenBank/DDBJ whole genome shotgun (WGS) entry which is preliminary data.</text>
</comment>
<feature type="compositionally biased region" description="Polar residues" evidence="1">
    <location>
        <begin position="47"/>
        <end position="56"/>
    </location>
</feature>
<feature type="compositionally biased region" description="Pro residues" evidence="1">
    <location>
        <begin position="27"/>
        <end position="46"/>
    </location>
</feature>
<proteinExistence type="predicted"/>